<evidence type="ECO:0000256" key="8">
    <source>
        <dbReference type="SAM" id="Phobius"/>
    </source>
</evidence>
<feature type="transmembrane region" description="Helical" evidence="8">
    <location>
        <begin position="166"/>
        <end position="189"/>
    </location>
</feature>
<comment type="subcellular location">
    <subcellularLocation>
        <location evidence="1">Cell membrane</location>
        <topology evidence="1">Multi-pass membrane protein</topology>
    </subcellularLocation>
</comment>
<evidence type="ECO:0000313" key="10">
    <source>
        <dbReference type="EMBL" id="RRR52978.1"/>
    </source>
</evidence>
<keyword evidence="3 10" id="KW-0808">Transferase</keyword>
<reference evidence="10 11" key="1">
    <citation type="submission" date="2018-11" db="EMBL/GenBank/DDBJ databases">
        <authorList>
            <person name="Stevens M.J."/>
            <person name="Cernela N."/>
            <person name="Spoerry Serrano N."/>
            <person name="Schmitt S."/>
            <person name="Schrenzel J."/>
            <person name="Stephan R."/>
        </authorList>
    </citation>
    <scope>NUCLEOTIDE SEQUENCE [LARGE SCALE GENOMIC DNA]</scope>
    <source>
        <strain evidence="10 11">PP422</strain>
    </source>
</reference>
<evidence type="ECO:0000256" key="7">
    <source>
        <dbReference type="ARBA" id="ARBA00023315"/>
    </source>
</evidence>
<keyword evidence="2" id="KW-1003">Cell membrane</keyword>
<dbReference type="EMBL" id="RSDO01000008">
    <property type="protein sequence ID" value="RRR52978.1"/>
    <property type="molecule type" value="Genomic_DNA"/>
</dbReference>
<accession>A0A3R8SI49</accession>
<keyword evidence="5 8" id="KW-1133">Transmembrane helix</keyword>
<dbReference type="InterPro" id="IPR002656">
    <property type="entry name" value="Acyl_transf_3_dom"/>
</dbReference>
<keyword evidence="4 8" id="KW-0812">Transmembrane</keyword>
<feature type="transmembrane region" description="Helical" evidence="8">
    <location>
        <begin position="368"/>
        <end position="390"/>
    </location>
</feature>
<feature type="transmembrane region" description="Helical" evidence="8">
    <location>
        <begin position="6"/>
        <end position="24"/>
    </location>
</feature>
<dbReference type="PANTHER" id="PTHR23028:SF53">
    <property type="entry name" value="ACYL_TRANSF_3 DOMAIN-CONTAINING PROTEIN"/>
    <property type="match status" value="1"/>
</dbReference>
<evidence type="ECO:0000256" key="1">
    <source>
        <dbReference type="ARBA" id="ARBA00004651"/>
    </source>
</evidence>
<dbReference type="GO" id="GO:0005886">
    <property type="term" value="C:plasma membrane"/>
    <property type="evidence" value="ECO:0007669"/>
    <property type="project" value="UniProtKB-SubCell"/>
</dbReference>
<sequence length="606" mass="68289">MRIKWFSTIRVLGLVMVLLYHFYIKYFSGGFVGVDLFFTLSGYLTTALIIDQFHADKEFDFKAFLKRRLYRIFPPLVLLILTVTPLALLIRNDFTANIGRQITAALGFMTNIYEILAGGGYENQFTPHLFVHTWTLAIEVQFYIIWGLALWWITRQARSVGQLRGTIFLSSGLLFVLSFFGMFISSFFVTSYSRIYFSTLAHSFPFFLGSLLATIVGIKHTTTGFQKMVQQWDLRKTLLVFSGGLGLEALLLFFLRFDSIFTYLFGFFLSSLATCAMILAARILHEKTENVKEPAAIQFLADISYGIYLFHWPLYIIFNQLISNHLLAVGLTLLVTLLMASLSYYVLEPYIAGRTVKLFGLEIDLVPYTKWLAITFGVLSLLTLGISLFVPKLGDLDHSLMVESLKQADTRMTQTKNFAEKGKASRFDITDGVTIIGDSVTLRASEHLQAALPDAMIDAEKSRNTIQANEILQTNIDNGTLLKNVVVATGANVVTNYQEELKKMVDILPNGYRLILVTPYDGNSATYDDPIAEKHARYIRQLAKDYDFISVADWNAVAKQNPQIWVGTDNIHFGSEPSTINEGGQLFAQTVQEALKEAENGPIKNK</sequence>
<comment type="caution">
    <text evidence="10">The sequence shown here is derived from an EMBL/GenBank/DDBJ whole genome shotgun (WGS) entry which is preliminary data.</text>
</comment>
<keyword evidence="7 10" id="KW-0012">Acyltransferase</keyword>
<name>A0A3R8SI49_STRSU</name>
<evidence type="ECO:0000256" key="6">
    <source>
        <dbReference type="ARBA" id="ARBA00023136"/>
    </source>
</evidence>
<evidence type="ECO:0000256" key="5">
    <source>
        <dbReference type="ARBA" id="ARBA00022989"/>
    </source>
</evidence>
<dbReference type="GO" id="GO:0016747">
    <property type="term" value="F:acyltransferase activity, transferring groups other than amino-acyl groups"/>
    <property type="evidence" value="ECO:0007669"/>
    <property type="project" value="InterPro"/>
</dbReference>
<evidence type="ECO:0000256" key="3">
    <source>
        <dbReference type="ARBA" id="ARBA00022679"/>
    </source>
</evidence>
<feature type="transmembrane region" description="Helical" evidence="8">
    <location>
        <begin position="133"/>
        <end position="154"/>
    </location>
</feature>
<keyword evidence="6 8" id="KW-0472">Membrane</keyword>
<proteinExistence type="predicted"/>
<dbReference type="InterPro" id="IPR050879">
    <property type="entry name" value="Acyltransferase_3"/>
</dbReference>
<reference evidence="10 11" key="2">
    <citation type="submission" date="2018-12" db="EMBL/GenBank/DDBJ databases">
        <title>Whole-genome sequences of fifteen clinical Streptococcus suis strains isolated from pigs between 2006 and 2018.</title>
        <authorList>
            <person name="Stevens M.J.A."/>
            <person name="Cernela N."/>
            <person name="Spoerry Serrano N."/>
            <person name="Schmitt S."/>
            <person name="Schrenzel J."/>
            <person name="Stephan R."/>
        </authorList>
    </citation>
    <scope>NUCLEOTIDE SEQUENCE [LARGE SCALE GENOMIC DNA]</scope>
    <source>
        <strain evidence="10 11">PP422</strain>
    </source>
</reference>
<feature type="transmembrane region" description="Helical" evidence="8">
    <location>
        <begin position="70"/>
        <end position="90"/>
    </location>
</feature>
<dbReference type="Gene3D" id="3.40.50.1110">
    <property type="entry name" value="SGNH hydrolase"/>
    <property type="match status" value="1"/>
</dbReference>
<dbReference type="GO" id="GO:0009103">
    <property type="term" value="P:lipopolysaccharide biosynthetic process"/>
    <property type="evidence" value="ECO:0007669"/>
    <property type="project" value="TreeGrafter"/>
</dbReference>
<feature type="transmembrane region" description="Helical" evidence="8">
    <location>
        <begin position="195"/>
        <end position="218"/>
    </location>
</feature>
<evidence type="ECO:0000256" key="2">
    <source>
        <dbReference type="ARBA" id="ARBA00022475"/>
    </source>
</evidence>
<organism evidence="10 11">
    <name type="scientific">Streptococcus suis</name>
    <dbReference type="NCBI Taxonomy" id="1307"/>
    <lineage>
        <taxon>Bacteria</taxon>
        <taxon>Bacillati</taxon>
        <taxon>Bacillota</taxon>
        <taxon>Bacilli</taxon>
        <taxon>Lactobacillales</taxon>
        <taxon>Streptococcaceae</taxon>
        <taxon>Streptococcus</taxon>
    </lineage>
</organism>
<dbReference type="SUPFAM" id="SSF52266">
    <property type="entry name" value="SGNH hydrolase"/>
    <property type="match status" value="1"/>
</dbReference>
<feature type="transmembrane region" description="Helical" evidence="8">
    <location>
        <begin position="263"/>
        <end position="284"/>
    </location>
</feature>
<dbReference type="InterPro" id="IPR036514">
    <property type="entry name" value="SGNH_hydro_sf"/>
</dbReference>
<evidence type="ECO:0000259" key="9">
    <source>
        <dbReference type="Pfam" id="PF01757"/>
    </source>
</evidence>
<feature type="transmembrane region" description="Helical" evidence="8">
    <location>
        <begin position="324"/>
        <end position="347"/>
    </location>
</feature>
<feature type="transmembrane region" description="Helical" evidence="8">
    <location>
        <begin position="296"/>
        <end position="318"/>
    </location>
</feature>
<dbReference type="AlphaFoldDB" id="A0A3R8SI49"/>
<protein>
    <submittedName>
        <fullName evidence="10">Acyltransferase</fullName>
    </submittedName>
</protein>
<feature type="transmembrane region" description="Helical" evidence="8">
    <location>
        <begin position="102"/>
        <end position="121"/>
    </location>
</feature>
<dbReference type="Proteomes" id="UP000274117">
    <property type="component" value="Unassembled WGS sequence"/>
</dbReference>
<evidence type="ECO:0000256" key="4">
    <source>
        <dbReference type="ARBA" id="ARBA00022692"/>
    </source>
</evidence>
<dbReference type="Pfam" id="PF01757">
    <property type="entry name" value="Acyl_transf_3"/>
    <property type="match status" value="1"/>
</dbReference>
<evidence type="ECO:0000313" key="11">
    <source>
        <dbReference type="Proteomes" id="UP000274117"/>
    </source>
</evidence>
<feature type="transmembrane region" description="Helical" evidence="8">
    <location>
        <begin position="31"/>
        <end position="50"/>
    </location>
</feature>
<feature type="transmembrane region" description="Helical" evidence="8">
    <location>
        <begin position="238"/>
        <end position="257"/>
    </location>
</feature>
<gene>
    <name evidence="10" type="ORF">EI998_05685</name>
</gene>
<dbReference type="PANTHER" id="PTHR23028">
    <property type="entry name" value="ACETYLTRANSFERASE"/>
    <property type="match status" value="1"/>
</dbReference>
<feature type="domain" description="Acyltransferase 3" evidence="9">
    <location>
        <begin position="4"/>
        <end position="343"/>
    </location>
</feature>